<evidence type="ECO:0008006" key="3">
    <source>
        <dbReference type="Google" id="ProtNLM"/>
    </source>
</evidence>
<dbReference type="OrthoDB" id="198346at2"/>
<dbReference type="CDD" id="cd10441">
    <property type="entry name" value="GIY-YIG_COG1833"/>
    <property type="match status" value="1"/>
</dbReference>
<sequence>MRTEGAVAAASFSVGLSAEGEIAGRQELPREPGSYLLVFALLRKKTLSIGRLGVFPFSQGIYVYCGSALGPGGIRGRVNRHLRRIRLWWHIDYLLQHSDPIGLVFTRSPRSLECDWSRRLGKEPGSSFPVPGFGASDCRRGCPAHLLFLAPAPSRMALPGTSAEILGEKRTCGLRWQQLKEAILLILETAPHGVETD</sequence>
<dbReference type="PANTHER" id="PTHR37460:SF1">
    <property type="entry name" value="ENDONUCLEASE III"/>
    <property type="match status" value="1"/>
</dbReference>
<evidence type="ECO:0000313" key="1">
    <source>
        <dbReference type="EMBL" id="VVM06736.1"/>
    </source>
</evidence>
<name>A0A5E6MEF4_9BACT</name>
<gene>
    <name evidence="1" type="ORF">MAMC_01211</name>
</gene>
<dbReference type="PANTHER" id="PTHR37460">
    <property type="entry name" value="ENDONUCLEASE III"/>
    <property type="match status" value="1"/>
</dbReference>
<reference evidence="1" key="1">
    <citation type="submission" date="2019-09" db="EMBL/GenBank/DDBJ databases">
        <authorList>
            <person name="Cremers G."/>
        </authorList>
    </citation>
    <scope>NUCLEOTIDE SEQUENCE [LARGE SCALE GENOMIC DNA]</scope>
    <source>
        <strain evidence="1">3B</strain>
    </source>
</reference>
<dbReference type="EMBL" id="CABFUZ020000124">
    <property type="protein sequence ID" value="VVM06736.1"/>
    <property type="molecule type" value="Genomic_DNA"/>
</dbReference>
<organism evidence="1 2">
    <name type="scientific">Methylacidimicrobium cyclopophantes</name>
    <dbReference type="NCBI Taxonomy" id="1041766"/>
    <lineage>
        <taxon>Bacteria</taxon>
        <taxon>Pseudomonadati</taxon>
        <taxon>Verrucomicrobiota</taxon>
        <taxon>Methylacidimicrobium</taxon>
    </lineage>
</organism>
<accession>A0A5E6MEF4</accession>
<proteinExistence type="predicted"/>
<protein>
    <recommendedName>
        <fullName evidence="3">GIY-YIG domain-containing protein</fullName>
    </recommendedName>
</protein>
<dbReference type="Pfam" id="PF01986">
    <property type="entry name" value="DUF123"/>
    <property type="match status" value="1"/>
</dbReference>
<dbReference type="AlphaFoldDB" id="A0A5E6MEF4"/>
<dbReference type="InterPro" id="IPR002837">
    <property type="entry name" value="DUF123"/>
</dbReference>
<keyword evidence="2" id="KW-1185">Reference proteome</keyword>
<comment type="caution">
    <text evidence="1">The sequence shown here is derived from an EMBL/GenBank/DDBJ whole genome shotgun (WGS) entry which is preliminary data.</text>
</comment>
<dbReference type="Proteomes" id="UP000381693">
    <property type="component" value="Unassembled WGS sequence"/>
</dbReference>
<evidence type="ECO:0000313" key="2">
    <source>
        <dbReference type="Proteomes" id="UP000381693"/>
    </source>
</evidence>